<comment type="caution">
    <text evidence="1">The sequence shown here is derived from an EMBL/GenBank/DDBJ whole genome shotgun (WGS) entry which is preliminary data.</text>
</comment>
<evidence type="ECO:0000313" key="2">
    <source>
        <dbReference type="Proteomes" id="UP000239724"/>
    </source>
</evidence>
<name>A0A2S6MWX5_RHOGL</name>
<dbReference type="OrthoDB" id="7376166at2"/>
<dbReference type="Proteomes" id="UP000239724">
    <property type="component" value="Unassembled WGS sequence"/>
</dbReference>
<accession>A0A2S6MWX5</accession>
<dbReference type="EMBL" id="NHRY01000265">
    <property type="protein sequence ID" value="PPQ26857.1"/>
    <property type="molecule type" value="Genomic_DNA"/>
</dbReference>
<organism evidence="1 2">
    <name type="scientific">Rhodopila globiformis</name>
    <name type="common">Rhodopseudomonas globiformis</name>
    <dbReference type="NCBI Taxonomy" id="1071"/>
    <lineage>
        <taxon>Bacteria</taxon>
        <taxon>Pseudomonadati</taxon>
        <taxon>Pseudomonadota</taxon>
        <taxon>Alphaproteobacteria</taxon>
        <taxon>Acetobacterales</taxon>
        <taxon>Acetobacteraceae</taxon>
        <taxon>Rhodopila</taxon>
    </lineage>
</organism>
<reference evidence="1 2" key="1">
    <citation type="journal article" date="2018" name="Arch. Microbiol.">
        <title>New insights into the metabolic potential of the phototrophic purple bacterium Rhodopila globiformis DSM 161(T) from its draft genome sequence and evidence for a vanadium-dependent nitrogenase.</title>
        <authorList>
            <person name="Imhoff J.F."/>
            <person name="Rahn T."/>
            <person name="Kunzel S."/>
            <person name="Neulinger S.C."/>
        </authorList>
    </citation>
    <scope>NUCLEOTIDE SEQUENCE [LARGE SCALE GENOMIC DNA]</scope>
    <source>
        <strain evidence="1 2">DSM 161</strain>
    </source>
</reference>
<dbReference type="RefSeq" id="WP_104522296.1">
    <property type="nucleotide sequence ID" value="NZ_NHRY01000265.1"/>
</dbReference>
<gene>
    <name evidence="1" type="ORF">CCS01_28860</name>
</gene>
<evidence type="ECO:0000313" key="1">
    <source>
        <dbReference type="EMBL" id="PPQ26857.1"/>
    </source>
</evidence>
<protein>
    <submittedName>
        <fullName evidence="1">Uncharacterized protein</fullName>
    </submittedName>
</protein>
<dbReference type="AlphaFoldDB" id="A0A2S6MWX5"/>
<proteinExistence type="predicted"/>
<keyword evidence="2" id="KW-1185">Reference proteome</keyword>
<sequence length="84" mass="8778">MPTVVTINRPDVVGLIETAANRLTGGNKTEAVALAMRHLLERTARAGSLFGAHPGSVRVQEGVDLTAPVLEDASDAETGAEVER</sequence>